<keyword evidence="4" id="KW-1185">Reference proteome</keyword>
<reference evidence="3" key="1">
    <citation type="submission" date="2022-10" db="EMBL/GenBank/DDBJ databases">
        <authorList>
            <person name="Yue Y."/>
        </authorList>
    </citation>
    <scope>NUCLEOTIDE SEQUENCE</scope>
    <source>
        <strain evidence="3">Z654</strain>
    </source>
</reference>
<sequence>MAARELTGHRIRDRRVALGRKQGELAAQVGISPSYLNLIEHNRRRIGGKLLVDIARALGVEPSILSEGTEATLLAQLLTAATERMELDPEVVEIEAFAARYPGWAALLADQTSRIATLERQVEALTDRLAHDPVLSGAMHEVLSTVTAIRSTAAILADPQEMEQAWRDRFQRNLYEDSVRLAESSQALVTYLDRDQGPVSGMNTPLEALEAFLRERQYHVAALEAGQEGVAAREEIEAILDMSSLPNDAARETVRAYLKRYAEDAAQMPLAQFAEAVVEHAYNPARLAEKFSCDLAAVMRRMVSLPAEDDSTRIGIAVCDGTGALTLRRPIDGFPLPRFSGAHEDWPLYQALARPMMPLRQVVQQGQGSASRRFLTYAICLPASPLSFDAPPVHEASMLILPPALVPEIANEPSPLVLSGAKTLT</sequence>
<dbReference type="RefSeq" id="WP_263952768.1">
    <property type="nucleotide sequence ID" value="NZ_JAOYFC010000001.1"/>
</dbReference>
<dbReference type="SMART" id="SM00530">
    <property type="entry name" value="HTH_XRE"/>
    <property type="match status" value="1"/>
</dbReference>
<dbReference type="PROSITE" id="PS50943">
    <property type="entry name" value="HTH_CROC1"/>
    <property type="match status" value="1"/>
</dbReference>
<dbReference type="Gene3D" id="1.10.260.40">
    <property type="entry name" value="lambda repressor-like DNA-binding domains"/>
    <property type="match status" value="1"/>
</dbReference>
<dbReference type="CDD" id="cd00093">
    <property type="entry name" value="HTH_XRE"/>
    <property type="match status" value="1"/>
</dbReference>
<organism evidence="3 4">
    <name type="scientific">Halocynthiibacter halioticoli</name>
    <dbReference type="NCBI Taxonomy" id="2986804"/>
    <lineage>
        <taxon>Bacteria</taxon>
        <taxon>Pseudomonadati</taxon>
        <taxon>Pseudomonadota</taxon>
        <taxon>Alphaproteobacteria</taxon>
        <taxon>Rhodobacterales</taxon>
        <taxon>Paracoccaceae</taxon>
        <taxon>Halocynthiibacter</taxon>
    </lineage>
</organism>
<evidence type="ECO:0000259" key="2">
    <source>
        <dbReference type="PROSITE" id="PS50943"/>
    </source>
</evidence>
<evidence type="ECO:0000313" key="4">
    <source>
        <dbReference type="Proteomes" id="UP001208041"/>
    </source>
</evidence>
<dbReference type="GO" id="GO:0003700">
    <property type="term" value="F:DNA-binding transcription factor activity"/>
    <property type="evidence" value="ECO:0007669"/>
    <property type="project" value="TreeGrafter"/>
</dbReference>
<dbReference type="InterPro" id="IPR050807">
    <property type="entry name" value="TransReg_Diox_bact_type"/>
</dbReference>
<dbReference type="InterPro" id="IPR001387">
    <property type="entry name" value="Cro/C1-type_HTH"/>
</dbReference>
<dbReference type="Proteomes" id="UP001208041">
    <property type="component" value="Unassembled WGS sequence"/>
</dbReference>
<name>A0AAE3IZT5_9RHOB</name>
<dbReference type="PANTHER" id="PTHR46797:SF1">
    <property type="entry name" value="METHYLPHOSPHONATE SYNTHASE"/>
    <property type="match status" value="1"/>
</dbReference>
<dbReference type="Pfam" id="PF01381">
    <property type="entry name" value="HTH_3"/>
    <property type="match status" value="1"/>
</dbReference>
<dbReference type="PANTHER" id="PTHR46797">
    <property type="entry name" value="HTH-TYPE TRANSCRIPTIONAL REGULATOR"/>
    <property type="match status" value="1"/>
</dbReference>
<proteinExistence type="predicted"/>
<evidence type="ECO:0000313" key="3">
    <source>
        <dbReference type="EMBL" id="MCV6823941.1"/>
    </source>
</evidence>
<accession>A0AAE3IZT5</accession>
<dbReference type="SUPFAM" id="SSF47413">
    <property type="entry name" value="lambda repressor-like DNA-binding domains"/>
    <property type="match status" value="1"/>
</dbReference>
<dbReference type="InterPro" id="IPR010982">
    <property type="entry name" value="Lambda_DNA-bd_dom_sf"/>
</dbReference>
<protein>
    <submittedName>
        <fullName evidence="3">Helix-turn-helix domain-containing protein</fullName>
    </submittedName>
</protein>
<dbReference type="AlphaFoldDB" id="A0AAE3IZT5"/>
<gene>
    <name evidence="3" type="ORF">OH136_05170</name>
</gene>
<keyword evidence="1" id="KW-0238">DNA-binding</keyword>
<evidence type="ECO:0000256" key="1">
    <source>
        <dbReference type="ARBA" id="ARBA00023125"/>
    </source>
</evidence>
<feature type="domain" description="HTH cro/C1-type" evidence="2">
    <location>
        <begin position="11"/>
        <end position="65"/>
    </location>
</feature>
<comment type="caution">
    <text evidence="3">The sequence shown here is derived from an EMBL/GenBank/DDBJ whole genome shotgun (WGS) entry which is preliminary data.</text>
</comment>
<dbReference type="GO" id="GO:0005829">
    <property type="term" value="C:cytosol"/>
    <property type="evidence" value="ECO:0007669"/>
    <property type="project" value="TreeGrafter"/>
</dbReference>
<dbReference type="GO" id="GO:0003677">
    <property type="term" value="F:DNA binding"/>
    <property type="evidence" value="ECO:0007669"/>
    <property type="project" value="UniProtKB-KW"/>
</dbReference>
<dbReference type="EMBL" id="JAOYFC010000001">
    <property type="protein sequence ID" value="MCV6823941.1"/>
    <property type="molecule type" value="Genomic_DNA"/>
</dbReference>